<feature type="chain" id="PRO_5040722646" evidence="2">
    <location>
        <begin position="19"/>
        <end position="287"/>
    </location>
</feature>
<dbReference type="InterPro" id="IPR011250">
    <property type="entry name" value="OMP/PagP_B-barrel"/>
</dbReference>
<evidence type="ECO:0000313" key="5">
    <source>
        <dbReference type="Proteomes" id="UP001149009"/>
    </source>
</evidence>
<comment type="caution">
    <text evidence="4">The sequence shown here is derived from an EMBL/GenBank/DDBJ whole genome shotgun (WGS) entry which is preliminary data.</text>
</comment>
<feature type="signal peptide" evidence="2">
    <location>
        <begin position="1"/>
        <end position="18"/>
    </location>
</feature>
<dbReference type="RefSeq" id="WP_261513661.1">
    <property type="nucleotide sequence ID" value="NZ_JAODNV010000003.1"/>
</dbReference>
<feature type="domain" description="Outer membrane protein beta-barrel" evidence="3">
    <location>
        <begin position="18"/>
        <end position="255"/>
    </location>
</feature>
<proteinExistence type="predicted"/>
<dbReference type="Gene3D" id="2.40.160.20">
    <property type="match status" value="1"/>
</dbReference>
<evidence type="ECO:0000256" key="1">
    <source>
        <dbReference type="ARBA" id="ARBA00022729"/>
    </source>
</evidence>
<dbReference type="SUPFAM" id="SSF56925">
    <property type="entry name" value="OMPA-like"/>
    <property type="match status" value="1"/>
</dbReference>
<dbReference type="InterPro" id="IPR027385">
    <property type="entry name" value="Beta-barrel_OMP"/>
</dbReference>
<evidence type="ECO:0000313" key="4">
    <source>
        <dbReference type="EMBL" id="MCT8988997.1"/>
    </source>
</evidence>
<gene>
    <name evidence="4" type="ORF">NYR54_01630</name>
</gene>
<dbReference type="AlphaFoldDB" id="A0A9X2X764"/>
<accession>A0A9X2X764</accession>
<evidence type="ECO:0000259" key="3">
    <source>
        <dbReference type="Pfam" id="PF13505"/>
    </source>
</evidence>
<keyword evidence="1 2" id="KW-0732">Signal</keyword>
<organism evidence="4 5">
    <name type="scientific">Chelativorans petroleitrophicus</name>
    <dbReference type="NCBI Taxonomy" id="2975484"/>
    <lineage>
        <taxon>Bacteria</taxon>
        <taxon>Pseudomonadati</taxon>
        <taxon>Pseudomonadota</taxon>
        <taxon>Alphaproteobacteria</taxon>
        <taxon>Hyphomicrobiales</taxon>
        <taxon>Phyllobacteriaceae</taxon>
        <taxon>Chelativorans</taxon>
    </lineage>
</organism>
<protein>
    <submittedName>
        <fullName evidence="4">Porin family protein</fullName>
    </submittedName>
</protein>
<dbReference type="EMBL" id="JAODNV010000003">
    <property type="protein sequence ID" value="MCT8988997.1"/>
    <property type="molecule type" value="Genomic_DNA"/>
</dbReference>
<keyword evidence="5" id="KW-1185">Reference proteome</keyword>
<name>A0A9X2X764_9HYPH</name>
<dbReference type="Pfam" id="PF13505">
    <property type="entry name" value="OMP_b-brl"/>
    <property type="match status" value="1"/>
</dbReference>
<reference evidence="4" key="1">
    <citation type="submission" date="2022-08" db="EMBL/GenBank/DDBJ databases">
        <title>Chelativorans sichuanense sp. nov., a paraffin oil-degrading bacterium isolated from a mixture of oil-based drill cuttings and paddy soil.</title>
        <authorList>
            <person name="Yu J."/>
            <person name="Liu H."/>
            <person name="Chen Q."/>
        </authorList>
    </citation>
    <scope>NUCLEOTIDE SEQUENCE</scope>
    <source>
        <strain evidence="4">SCAU 2101</strain>
    </source>
</reference>
<evidence type="ECO:0000256" key="2">
    <source>
        <dbReference type="SAM" id="SignalP"/>
    </source>
</evidence>
<dbReference type="Proteomes" id="UP001149009">
    <property type="component" value="Unassembled WGS sequence"/>
</dbReference>
<sequence>MVPLVAAAALGLATAVQAADLYEPPVVVPPPPQIIEKPVAIGGWYLRGDINYHWADLRGTEYITYGCPGCAPDPDTDDFDSTDLKGALSIGGGVGYQITRYLRTDFTADYWFDADFRGTTTGVSCTPGGGPCSSVDTSAFSALLLMANAYVDLGTYHGVTPYVGAGIGGAYVQWDDLVNDATTGLVVHEGASNWRFAWALMAGASYCLTENLQLDAGYRFTRIEGGRMFEESGLGVGPGFDDGFNVHEVRAGLRYALGGPSLHCSVPRVVAYDPPPYEPPYEPPIYK</sequence>